<evidence type="ECO:0000256" key="2">
    <source>
        <dbReference type="ARBA" id="ARBA00022857"/>
    </source>
</evidence>
<name>A0A179FVD2_METCM</name>
<dbReference type="SUPFAM" id="SSF51735">
    <property type="entry name" value="NAD(P)-binding Rossmann-fold domains"/>
    <property type="match status" value="1"/>
</dbReference>
<dbReference type="AlphaFoldDB" id="A0A179FVD2"/>
<comment type="similarity">
    <text evidence="1">Belongs to the short-chain dehydrogenases/reductases (SDR) family.</text>
</comment>
<evidence type="ECO:0000256" key="1">
    <source>
        <dbReference type="ARBA" id="ARBA00006484"/>
    </source>
</evidence>
<organism evidence="4 5">
    <name type="scientific">Pochonia chlamydosporia 170</name>
    <dbReference type="NCBI Taxonomy" id="1380566"/>
    <lineage>
        <taxon>Eukaryota</taxon>
        <taxon>Fungi</taxon>
        <taxon>Dikarya</taxon>
        <taxon>Ascomycota</taxon>
        <taxon>Pezizomycotina</taxon>
        <taxon>Sordariomycetes</taxon>
        <taxon>Hypocreomycetidae</taxon>
        <taxon>Hypocreales</taxon>
        <taxon>Clavicipitaceae</taxon>
        <taxon>Pochonia</taxon>
    </lineage>
</organism>
<dbReference type="Proteomes" id="UP000078397">
    <property type="component" value="Unassembled WGS sequence"/>
</dbReference>
<dbReference type="InterPro" id="IPR020904">
    <property type="entry name" value="Sc_DH/Rdtase_CS"/>
</dbReference>
<sequence>MSEIYLKDKVSIVTGSGRENGIGAGIALALARAGSLVTVNYVSDSSAPRAAEVVSKIEGAVGKGKVIAVQADVSTEDGAKRIVDETLQNFGVDHIDIIVNNASAVTMGGTLQSKAEDIMKTFQVAIVGPVLLLQAAYKYMPRQSRIINIGSVASKMGFVQMPVYAAAKAAMDQLTFTLSREIGRDGKNITVNTISPGPVLTDSLPPVPEAEAVKEFLLDRTRADDRIGTVEDIADAVLLLASEKSRWITGQVISASGGIIGG</sequence>
<evidence type="ECO:0000313" key="4">
    <source>
        <dbReference type="EMBL" id="OAQ69616.1"/>
    </source>
</evidence>
<dbReference type="PANTHER" id="PTHR43639">
    <property type="entry name" value="OXIDOREDUCTASE, SHORT-CHAIN DEHYDROGENASE/REDUCTASE FAMILY (AFU_ORTHOLOGUE AFUA_5G02870)"/>
    <property type="match status" value="1"/>
</dbReference>
<dbReference type="KEGG" id="pchm:VFPPC_11948"/>
<evidence type="ECO:0000256" key="3">
    <source>
        <dbReference type="ARBA" id="ARBA00023002"/>
    </source>
</evidence>
<keyword evidence="2" id="KW-0521">NADP</keyword>
<dbReference type="STRING" id="1380566.A0A179FVD2"/>
<keyword evidence="5" id="KW-1185">Reference proteome</keyword>
<dbReference type="PROSITE" id="PS00061">
    <property type="entry name" value="ADH_SHORT"/>
    <property type="match status" value="1"/>
</dbReference>
<dbReference type="CDD" id="cd05233">
    <property type="entry name" value="SDR_c"/>
    <property type="match status" value="1"/>
</dbReference>
<dbReference type="Pfam" id="PF13561">
    <property type="entry name" value="adh_short_C2"/>
    <property type="match status" value="1"/>
</dbReference>
<dbReference type="EMBL" id="LSBJ02000002">
    <property type="protein sequence ID" value="OAQ69616.1"/>
    <property type="molecule type" value="Genomic_DNA"/>
</dbReference>
<dbReference type="GO" id="GO:0016491">
    <property type="term" value="F:oxidoreductase activity"/>
    <property type="evidence" value="ECO:0007669"/>
    <property type="project" value="UniProtKB-KW"/>
</dbReference>
<dbReference type="RefSeq" id="XP_018146153.1">
    <property type="nucleotide sequence ID" value="XM_018289982.1"/>
</dbReference>
<protein>
    <submittedName>
        <fullName evidence="4">Short chain type protein</fullName>
    </submittedName>
</protein>
<dbReference type="InterPro" id="IPR002347">
    <property type="entry name" value="SDR_fam"/>
</dbReference>
<comment type="caution">
    <text evidence="4">The sequence shown here is derived from an EMBL/GenBank/DDBJ whole genome shotgun (WGS) entry which is preliminary data.</text>
</comment>
<dbReference type="GeneID" id="28853976"/>
<accession>A0A179FVD2</accession>
<dbReference type="OrthoDB" id="47007at2759"/>
<dbReference type="PANTHER" id="PTHR43639:SF1">
    <property type="entry name" value="SHORT-CHAIN DEHYDROGENASE_REDUCTASE FAMILY PROTEIN"/>
    <property type="match status" value="1"/>
</dbReference>
<dbReference type="PRINTS" id="PR00080">
    <property type="entry name" value="SDRFAMILY"/>
</dbReference>
<dbReference type="PRINTS" id="PR00081">
    <property type="entry name" value="GDHRDH"/>
</dbReference>
<dbReference type="Gene3D" id="3.40.50.720">
    <property type="entry name" value="NAD(P)-binding Rossmann-like Domain"/>
    <property type="match status" value="1"/>
</dbReference>
<gene>
    <name evidence="4" type="ORF">VFPPC_11948</name>
</gene>
<evidence type="ECO:0000313" key="5">
    <source>
        <dbReference type="Proteomes" id="UP000078397"/>
    </source>
</evidence>
<reference evidence="4 5" key="1">
    <citation type="journal article" date="2016" name="PLoS Pathog.">
        <title>Biosynthesis of antibiotic leucinostatins in bio-control fungus Purpureocillium lilacinum and their inhibition on phytophthora revealed by genome mining.</title>
        <authorList>
            <person name="Wang G."/>
            <person name="Liu Z."/>
            <person name="Lin R."/>
            <person name="Li E."/>
            <person name="Mao Z."/>
            <person name="Ling J."/>
            <person name="Yang Y."/>
            <person name="Yin W.B."/>
            <person name="Xie B."/>
        </authorList>
    </citation>
    <scope>NUCLEOTIDE SEQUENCE [LARGE SCALE GENOMIC DNA]</scope>
    <source>
        <strain evidence="4">170</strain>
    </source>
</reference>
<dbReference type="FunFam" id="3.40.50.720:FF:000084">
    <property type="entry name" value="Short-chain dehydrogenase reductase"/>
    <property type="match status" value="1"/>
</dbReference>
<proteinExistence type="inferred from homology"/>
<keyword evidence="3" id="KW-0560">Oxidoreductase</keyword>
<dbReference type="InterPro" id="IPR036291">
    <property type="entry name" value="NAD(P)-bd_dom_sf"/>
</dbReference>